<reference evidence="1" key="1">
    <citation type="journal article" date="2015" name="Front. Microbiol.">
        <title>Combining genomic sequencing methods to explore viral diversity and reveal potential virus-host interactions.</title>
        <authorList>
            <person name="Chow C.E."/>
            <person name="Winget D.M."/>
            <person name="White R.A.III."/>
            <person name="Hallam S.J."/>
            <person name="Suttle C.A."/>
        </authorList>
    </citation>
    <scope>NUCLEOTIDE SEQUENCE</scope>
    <source>
        <strain evidence="1">Anoxic3_1</strain>
    </source>
</reference>
<evidence type="ECO:0000313" key="1">
    <source>
        <dbReference type="EMBL" id="AKH45854.1"/>
    </source>
</evidence>
<organism evidence="1">
    <name type="scientific">uncultured marine virus</name>
    <dbReference type="NCBI Taxonomy" id="186617"/>
    <lineage>
        <taxon>Viruses</taxon>
        <taxon>environmental samples</taxon>
    </lineage>
</organism>
<reference evidence="1" key="2">
    <citation type="submission" date="2015-03" db="EMBL/GenBank/DDBJ databases">
        <authorList>
            <person name="Chow C.-E.T."/>
            <person name="Winget D.M."/>
            <person name="White R.A.III."/>
            <person name="Hallam S.J."/>
            <person name="Suttle C.A."/>
        </authorList>
    </citation>
    <scope>NUCLEOTIDE SEQUENCE</scope>
    <source>
        <strain evidence="1">Anoxic3_1</strain>
    </source>
</reference>
<dbReference type="EMBL" id="KR029577">
    <property type="protein sequence ID" value="AKH45854.1"/>
    <property type="molecule type" value="Genomic_DNA"/>
</dbReference>
<accession>A0A0F7KZY4</accession>
<proteinExistence type="predicted"/>
<protein>
    <submittedName>
        <fullName evidence="1">Uncharacterized protein</fullName>
    </submittedName>
</protein>
<name>A0A0F7KZY4_9VIRU</name>
<sequence length="61" mass="6965">MRLATCKPPTLWTLAFKWLIPASRWTTSPTACLRRSQLPRTFSAVWSLPLVRLWLVSPALA</sequence>